<reference evidence="1 2" key="1">
    <citation type="submission" date="2021-01" db="EMBL/GenBank/DDBJ databases">
        <title>Chromosome-level genome assembly of a human fungal pathogen reveals clustering of transcriptionally co-regulated genes.</title>
        <authorList>
            <person name="Voorhies M."/>
            <person name="Cohen S."/>
            <person name="Shea T.P."/>
            <person name="Petrus S."/>
            <person name="Munoz J.F."/>
            <person name="Poplawski S."/>
            <person name="Goldman W.E."/>
            <person name="Michael T."/>
            <person name="Cuomo C.A."/>
            <person name="Sil A."/>
            <person name="Beyhan S."/>
        </authorList>
    </citation>
    <scope>NUCLEOTIDE SEQUENCE [LARGE SCALE GENOMIC DNA]</scope>
    <source>
        <strain evidence="1 2">G184AR</strain>
    </source>
</reference>
<proteinExistence type="predicted"/>
<accession>A0A8H8D219</accession>
<dbReference type="AlphaFoldDB" id="A0A8H8D219"/>
<dbReference type="OrthoDB" id="10508988at2759"/>
<gene>
    <name evidence="1" type="ORF">I7I52_08770</name>
</gene>
<sequence length="80" mass="9371">MLIPLNKDLIQIFDLLSLKISISKMLLAPADLPNKHLKFNNKLFSRYKLITTAMRKPVLILQVNSVKKNSIFQLKQFREF</sequence>
<dbReference type="VEuPathDB" id="FungiDB:I7I52_08770"/>
<organism evidence="1 2">
    <name type="scientific">Ajellomyces capsulatus</name>
    <name type="common">Darling's disease fungus</name>
    <name type="synonym">Histoplasma capsulatum</name>
    <dbReference type="NCBI Taxonomy" id="5037"/>
    <lineage>
        <taxon>Eukaryota</taxon>
        <taxon>Fungi</taxon>
        <taxon>Dikarya</taxon>
        <taxon>Ascomycota</taxon>
        <taxon>Pezizomycotina</taxon>
        <taxon>Eurotiomycetes</taxon>
        <taxon>Eurotiomycetidae</taxon>
        <taxon>Onygenales</taxon>
        <taxon>Ajellomycetaceae</taxon>
        <taxon>Histoplasma</taxon>
    </lineage>
</organism>
<dbReference type="EMBL" id="JAEVHI010000002">
    <property type="protein sequence ID" value="KAG5298715.1"/>
    <property type="molecule type" value="Genomic_DNA"/>
</dbReference>
<evidence type="ECO:0000313" key="1">
    <source>
        <dbReference type="EMBL" id="KAG5298715.1"/>
    </source>
</evidence>
<dbReference type="Proteomes" id="UP000670092">
    <property type="component" value="Unassembled WGS sequence"/>
</dbReference>
<name>A0A8H8D219_AJECA</name>
<protein>
    <submittedName>
        <fullName evidence="1">Uncharacterized protein</fullName>
    </submittedName>
</protein>
<evidence type="ECO:0000313" key="2">
    <source>
        <dbReference type="Proteomes" id="UP000670092"/>
    </source>
</evidence>
<comment type="caution">
    <text evidence="1">The sequence shown here is derived from an EMBL/GenBank/DDBJ whole genome shotgun (WGS) entry which is preliminary data.</text>
</comment>